<sequence>MYRKLLTTALLCATAALAFAQAKTPPKNVPAARRPAVPPPPGALPTKFYTTYTYTVYLIYAPKYSPKPTNTRGVGGTLTLGPTGRYEKKLKFPGPYGTNHFDEVGRYTLKGKNIEFTYTDSKGKAVTYGGTFDYSEPALALTMVLNQEADGGREVFGLVVAGSETVKRTFNDDGTVKMGN</sequence>
<accession>A0ABR8JXJ1</accession>
<dbReference type="Proteomes" id="UP000606003">
    <property type="component" value="Unassembled WGS sequence"/>
</dbReference>
<feature type="signal peptide" evidence="1">
    <location>
        <begin position="1"/>
        <end position="20"/>
    </location>
</feature>
<evidence type="ECO:0008006" key="4">
    <source>
        <dbReference type="Google" id="ProtNLM"/>
    </source>
</evidence>
<comment type="caution">
    <text evidence="2">The sequence shown here is derived from an EMBL/GenBank/DDBJ whole genome shotgun (WGS) entry which is preliminary data.</text>
</comment>
<feature type="chain" id="PRO_5046896544" description="DUF4251 domain-containing protein" evidence="1">
    <location>
        <begin position="21"/>
        <end position="180"/>
    </location>
</feature>
<name>A0ABR8JXJ1_9BACT</name>
<keyword evidence="3" id="KW-1185">Reference proteome</keyword>
<evidence type="ECO:0000256" key="1">
    <source>
        <dbReference type="SAM" id="SignalP"/>
    </source>
</evidence>
<proteinExistence type="predicted"/>
<dbReference type="RefSeq" id="WP_190924447.1">
    <property type="nucleotide sequence ID" value="NZ_JACXAC010000003.1"/>
</dbReference>
<evidence type="ECO:0000313" key="3">
    <source>
        <dbReference type="Proteomes" id="UP000606003"/>
    </source>
</evidence>
<evidence type="ECO:0000313" key="2">
    <source>
        <dbReference type="EMBL" id="MBD2722654.1"/>
    </source>
</evidence>
<organism evidence="2 3">
    <name type="scientific">Hymenobacter armeniacus</name>
    <dbReference type="NCBI Taxonomy" id="2771358"/>
    <lineage>
        <taxon>Bacteria</taxon>
        <taxon>Pseudomonadati</taxon>
        <taxon>Bacteroidota</taxon>
        <taxon>Cytophagia</taxon>
        <taxon>Cytophagales</taxon>
        <taxon>Hymenobacteraceae</taxon>
        <taxon>Hymenobacter</taxon>
    </lineage>
</organism>
<gene>
    <name evidence="2" type="ORF">IC234_11015</name>
</gene>
<dbReference type="EMBL" id="JACXAC010000003">
    <property type="protein sequence ID" value="MBD2722654.1"/>
    <property type="molecule type" value="Genomic_DNA"/>
</dbReference>
<keyword evidence="1" id="KW-0732">Signal</keyword>
<reference evidence="2 3" key="1">
    <citation type="submission" date="2020-09" db="EMBL/GenBank/DDBJ databases">
        <authorList>
            <person name="Kim M.K."/>
        </authorList>
    </citation>
    <scope>NUCLEOTIDE SEQUENCE [LARGE SCALE GENOMIC DNA]</scope>
    <source>
        <strain evidence="2 3">BT189</strain>
    </source>
</reference>
<protein>
    <recommendedName>
        <fullName evidence="4">DUF4251 domain-containing protein</fullName>
    </recommendedName>
</protein>